<dbReference type="Pfam" id="PF26343">
    <property type="entry name" value="VapC50_C"/>
    <property type="match status" value="1"/>
</dbReference>
<sequence>MISTFTAFIDANVFYGARLRSLVLFVAQSKIFRARWSDEVHDEWVRNLIKNRPDLQESDLNRTRQLMNAAVPDCLVQGYEPLIAGLQLPDENDRHVLAAAIQTRANVIVTFNQKDFPEDAISQFRLHTKHPDNFLVDAYNLSPEDFVEAVQNDFAHYGKPPLVYEEYLESLAKAGVPQIAKILEPFKVLMSTDGNGET</sequence>
<feature type="domain" description="VapC50 C-terminal" evidence="2">
    <location>
        <begin position="131"/>
        <end position="184"/>
    </location>
</feature>
<dbReference type="Pfam" id="PF13470">
    <property type="entry name" value="PIN_3"/>
    <property type="match status" value="1"/>
</dbReference>
<keyword evidence="4" id="KW-1185">Reference proteome</keyword>
<gene>
    <name evidence="3" type="ORF">J2045_003306</name>
</gene>
<dbReference type="EMBL" id="JAUSUW010000009">
    <property type="protein sequence ID" value="MDQ0422261.1"/>
    <property type="molecule type" value="Genomic_DNA"/>
</dbReference>
<organism evidence="3 4">
    <name type="scientific">Peteryoungia aggregata LMG 23059</name>
    <dbReference type="NCBI Taxonomy" id="1368425"/>
    <lineage>
        <taxon>Bacteria</taxon>
        <taxon>Pseudomonadati</taxon>
        <taxon>Pseudomonadota</taxon>
        <taxon>Alphaproteobacteria</taxon>
        <taxon>Hyphomicrobiales</taxon>
        <taxon>Rhizobiaceae</taxon>
        <taxon>Peteryoungia</taxon>
    </lineage>
</organism>
<dbReference type="InterPro" id="IPR002716">
    <property type="entry name" value="PIN_dom"/>
</dbReference>
<evidence type="ECO:0000313" key="3">
    <source>
        <dbReference type="EMBL" id="MDQ0422261.1"/>
    </source>
</evidence>
<dbReference type="RefSeq" id="WP_307374627.1">
    <property type="nucleotide sequence ID" value="NZ_JAUSUW010000009.1"/>
</dbReference>
<name>A0ABU0GA81_9HYPH</name>
<dbReference type="InterPro" id="IPR058652">
    <property type="entry name" value="VapC50_C"/>
</dbReference>
<proteinExistence type="predicted"/>
<protein>
    <submittedName>
        <fullName evidence="3">Nucleic acid-binding protein</fullName>
    </submittedName>
</protein>
<comment type="caution">
    <text evidence="3">The sequence shown here is derived from an EMBL/GenBank/DDBJ whole genome shotgun (WGS) entry which is preliminary data.</text>
</comment>
<dbReference type="Proteomes" id="UP001238496">
    <property type="component" value="Unassembled WGS sequence"/>
</dbReference>
<feature type="domain" description="PIN" evidence="1">
    <location>
        <begin position="7"/>
        <end position="114"/>
    </location>
</feature>
<reference evidence="3 4" key="1">
    <citation type="submission" date="2023-07" db="EMBL/GenBank/DDBJ databases">
        <title>Genomic Encyclopedia of Type Strains, Phase IV (KMG-IV): sequencing the most valuable type-strain genomes for metagenomic binning, comparative biology and taxonomic classification.</title>
        <authorList>
            <person name="Goeker M."/>
        </authorList>
    </citation>
    <scope>NUCLEOTIDE SEQUENCE [LARGE SCALE GENOMIC DNA]</scope>
    <source>
        <strain evidence="3 4">DSM 1111</strain>
    </source>
</reference>
<evidence type="ECO:0000259" key="2">
    <source>
        <dbReference type="Pfam" id="PF26343"/>
    </source>
</evidence>
<evidence type="ECO:0000313" key="4">
    <source>
        <dbReference type="Proteomes" id="UP001238496"/>
    </source>
</evidence>
<accession>A0ABU0GA81</accession>
<evidence type="ECO:0000259" key="1">
    <source>
        <dbReference type="Pfam" id="PF13470"/>
    </source>
</evidence>